<accession>B2W053</accession>
<proteinExistence type="predicted"/>
<sequence length="71" mass="7763">MYTVVLAVVGDDVIEILQTWWGYSTDTRKVMFLLVLLAVATFVEEDISSCAFTSVGLCASNLDATNAYSAY</sequence>
<dbReference type="HOGENOM" id="CLU_2741293_0_0_1"/>
<dbReference type="AlphaFoldDB" id="B2W053"/>
<gene>
    <name evidence="1" type="ORF">PTRG_03043</name>
</gene>
<dbReference type="InParanoid" id="B2W053"/>
<protein>
    <submittedName>
        <fullName evidence="1">Uncharacterized protein</fullName>
    </submittedName>
</protein>
<dbReference type="EMBL" id="DS231616">
    <property type="protein sequence ID" value="EDU45566.1"/>
    <property type="molecule type" value="Genomic_DNA"/>
</dbReference>
<organism evidence="1 2">
    <name type="scientific">Pyrenophora tritici-repentis (strain Pt-1C-BFP)</name>
    <name type="common">Wheat tan spot fungus</name>
    <name type="synonym">Drechslera tritici-repentis</name>
    <dbReference type="NCBI Taxonomy" id="426418"/>
    <lineage>
        <taxon>Eukaryota</taxon>
        <taxon>Fungi</taxon>
        <taxon>Dikarya</taxon>
        <taxon>Ascomycota</taxon>
        <taxon>Pezizomycotina</taxon>
        <taxon>Dothideomycetes</taxon>
        <taxon>Pleosporomycetidae</taxon>
        <taxon>Pleosporales</taxon>
        <taxon>Pleosporineae</taxon>
        <taxon>Pleosporaceae</taxon>
        <taxon>Pyrenophora</taxon>
    </lineage>
</organism>
<evidence type="ECO:0000313" key="2">
    <source>
        <dbReference type="Proteomes" id="UP000001471"/>
    </source>
</evidence>
<reference evidence="2" key="1">
    <citation type="journal article" date="2013" name="G3 (Bethesda)">
        <title>Comparative genomics of a plant-pathogenic fungus, Pyrenophora tritici-repentis, reveals transduplication and the impact of repeat elements on pathogenicity and population divergence.</title>
        <authorList>
            <person name="Manning V.A."/>
            <person name="Pandelova I."/>
            <person name="Dhillon B."/>
            <person name="Wilhelm L.J."/>
            <person name="Goodwin S.B."/>
            <person name="Berlin A.M."/>
            <person name="Figueroa M."/>
            <person name="Freitag M."/>
            <person name="Hane J.K."/>
            <person name="Henrissat B."/>
            <person name="Holman W.H."/>
            <person name="Kodira C.D."/>
            <person name="Martin J."/>
            <person name="Oliver R.P."/>
            <person name="Robbertse B."/>
            <person name="Schackwitz W."/>
            <person name="Schwartz D.C."/>
            <person name="Spatafora J.W."/>
            <person name="Turgeon B.G."/>
            <person name="Yandava C."/>
            <person name="Young S."/>
            <person name="Zhou S."/>
            <person name="Zeng Q."/>
            <person name="Grigoriev I.V."/>
            <person name="Ma L.-J."/>
            <person name="Ciuffetti L.M."/>
        </authorList>
    </citation>
    <scope>NUCLEOTIDE SEQUENCE [LARGE SCALE GENOMIC DNA]</scope>
    <source>
        <strain evidence="2">Pt-1C-BFP</strain>
    </source>
</reference>
<name>B2W053_PYRTR</name>
<evidence type="ECO:0000313" key="1">
    <source>
        <dbReference type="EMBL" id="EDU45566.1"/>
    </source>
</evidence>
<dbReference type="Proteomes" id="UP000001471">
    <property type="component" value="Unassembled WGS sequence"/>
</dbReference>